<evidence type="ECO:0000313" key="2">
    <source>
        <dbReference type="EMBL" id="BAO43139.1"/>
    </source>
</evidence>
<accession>A0A7U6GGH0</accession>
<dbReference type="EMBL" id="AP012273">
    <property type="protein sequence ID" value="BAO43139.1"/>
    <property type="molecule type" value="Genomic_DNA"/>
</dbReference>
<dbReference type="KEGG" id="tbn:TBH_C0191"/>
<proteinExistence type="predicted"/>
<dbReference type="RefSeq" id="WP_041064461.1">
    <property type="nucleotide sequence ID" value="NZ_AP012273.1"/>
</dbReference>
<feature type="transmembrane region" description="Helical" evidence="1">
    <location>
        <begin position="12"/>
        <end position="33"/>
    </location>
</feature>
<evidence type="ECO:0000313" key="3">
    <source>
        <dbReference type="Proteomes" id="UP000031631"/>
    </source>
</evidence>
<sequence length="218" mass="24767">MPLSASRLEALFADNSLWGLLLANLVTIVLAVLQGWDLLLVMWVYWCQSVIIGIFNFWRMLTLKKFTTKGLKMNGSPVAATDSTRRQVSFFFLFHYGFFHLVYLIFLLAGSTEGERPDFFSPGPLLMVLLFFINHAWSFFSNRKREAEAVPNIGTLMFLPYARIIPMHLTLVLGGVLISGRFWLVLFLALKTGADLIAHVAEHARLRRTSTSEKSSFD</sequence>
<keyword evidence="3" id="KW-1185">Reference proteome</keyword>
<name>A0A7U6GGH0_9GAMM</name>
<protein>
    <submittedName>
        <fullName evidence="2">Uncharacterized protein</fullName>
    </submittedName>
</protein>
<reference evidence="2 3" key="1">
    <citation type="journal article" date="2014" name="PLoS ONE">
        <title>Physiological and genomic features of a novel sulfur-oxidizing gammaproteobacterium belonging to a previously uncultivated symbiotic lineage isolated from a hydrothermal vent.</title>
        <authorList>
            <person name="Nunoura T."/>
            <person name="Takaki Y."/>
            <person name="Kazama H."/>
            <person name="Kakuta J."/>
            <person name="Shimamura S."/>
            <person name="Makita H."/>
            <person name="Hirai M."/>
            <person name="Miyazaki M."/>
            <person name="Takai K."/>
        </authorList>
    </citation>
    <scope>NUCLEOTIDE SEQUENCE [LARGE SCALE GENOMIC DNA]</scope>
    <source>
        <strain evidence="2 3">Hiromi1</strain>
    </source>
</reference>
<feature type="transmembrane region" description="Helical" evidence="1">
    <location>
        <begin position="161"/>
        <end position="184"/>
    </location>
</feature>
<keyword evidence="1" id="KW-0472">Membrane</keyword>
<dbReference type="AlphaFoldDB" id="A0A7U6GGH0"/>
<dbReference type="Proteomes" id="UP000031631">
    <property type="component" value="Chromosome"/>
</dbReference>
<keyword evidence="1" id="KW-0812">Transmembrane</keyword>
<dbReference type="OrthoDB" id="5984940at2"/>
<feature type="transmembrane region" description="Helical" evidence="1">
    <location>
        <begin position="90"/>
        <end position="109"/>
    </location>
</feature>
<feature type="transmembrane region" description="Helical" evidence="1">
    <location>
        <begin position="39"/>
        <end position="58"/>
    </location>
</feature>
<evidence type="ECO:0000256" key="1">
    <source>
        <dbReference type="SAM" id="Phobius"/>
    </source>
</evidence>
<dbReference type="InterPro" id="IPR045466">
    <property type="entry name" value="DUF6498"/>
</dbReference>
<feature type="transmembrane region" description="Helical" evidence="1">
    <location>
        <begin position="121"/>
        <end position="140"/>
    </location>
</feature>
<gene>
    <name evidence="2" type="ORF">TBH_C0191</name>
</gene>
<keyword evidence="1" id="KW-1133">Transmembrane helix</keyword>
<organism evidence="2 3">
    <name type="scientific">Thiolapillus brandeum</name>
    <dbReference type="NCBI Taxonomy" id="1076588"/>
    <lineage>
        <taxon>Bacteria</taxon>
        <taxon>Pseudomonadati</taxon>
        <taxon>Pseudomonadota</taxon>
        <taxon>Gammaproteobacteria</taxon>
        <taxon>Chromatiales</taxon>
        <taxon>Sedimenticolaceae</taxon>
        <taxon>Thiolapillus</taxon>
    </lineage>
</organism>
<dbReference type="Pfam" id="PF20108">
    <property type="entry name" value="DUF6498"/>
    <property type="match status" value="1"/>
</dbReference>